<evidence type="ECO:0000313" key="3">
    <source>
        <dbReference type="Proteomes" id="UP000265515"/>
    </source>
</evidence>
<feature type="region of interest" description="Disordered" evidence="1">
    <location>
        <begin position="152"/>
        <end position="408"/>
    </location>
</feature>
<feature type="compositionally biased region" description="Basic and acidic residues" evidence="1">
    <location>
        <begin position="296"/>
        <end position="305"/>
    </location>
</feature>
<feature type="compositionally biased region" description="Polar residues" evidence="1">
    <location>
        <begin position="152"/>
        <end position="161"/>
    </location>
</feature>
<organism evidence="2 3">
    <name type="scientific">Chara braunii</name>
    <name type="common">Braun's stonewort</name>
    <dbReference type="NCBI Taxonomy" id="69332"/>
    <lineage>
        <taxon>Eukaryota</taxon>
        <taxon>Viridiplantae</taxon>
        <taxon>Streptophyta</taxon>
        <taxon>Charophyceae</taxon>
        <taxon>Charales</taxon>
        <taxon>Characeae</taxon>
        <taxon>Chara</taxon>
    </lineage>
</organism>
<evidence type="ECO:0000256" key="1">
    <source>
        <dbReference type="SAM" id="MobiDB-lite"/>
    </source>
</evidence>
<accession>A0A388L4M5</accession>
<proteinExistence type="predicted"/>
<comment type="caution">
    <text evidence="2">The sequence shown here is derived from an EMBL/GenBank/DDBJ whole genome shotgun (WGS) entry which is preliminary data.</text>
</comment>
<dbReference type="EMBL" id="BFEA01000264">
    <property type="protein sequence ID" value="GBG77269.1"/>
    <property type="molecule type" value="Genomic_DNA"/>
</dbReference>
<dbReference type="AlphaFoldDB" id="A0A388L4M5"/>
<evidence type="ECO:0000313" key="2">
    <source>
        <dbReference type="EMBL" id="GBG77269.1"/>
    </source>
</evidence>
<dbReference type="Proteomes" id="UP000265515">
    <property type="component" value="Unassembled WGS sequence"/>
</dbReference>
<feature type="compositionally biased region" description="Acidic residues" evidence="1">
    <location>
        <begin position="312"/>
        <end position="328"/>
    </location>
</feature>
<keyword evidence="3" id="KW-1185">Reference proteome</keyword>
<feature type="compositionally biased region" description="Basic and acidic residues" evidence="1">
    <location>
        <begin position="329"/>
        <end position="345"/>
    </location>
</feature>
<sequence length="438" mass="48684">MRSVPSFGMCLPSGGGSTVPEKRVYNTCTIYRDREWALDWGGGLHEAGCGAAVFLKNASGDDWFCVGGIIKSEDERVDGHGRKFMRFFLTTVFDEQGVDHAKADRKVSMDYNLFKGYGGKAITMKAFDVSPKEDGSVLTMLGPVKFLAKTNSYRRSGNSPTVEAGHRMSPTFVPFDTPDEDLPGIAMTERQRTPHSFPTQQTSASGGRCHNKQSQPRRPPGEDEHGPPVGSSCRMECVGPSQPSSWQDQGTPVITYKRKALPTRPSPSCQKDEGGASRKAALREISEGSDEETEDDSRVCVDRHPQGNHAVDDDECGVDEDNVEEENSERERERENREETMHDCEGGESQQYYEEDDGGDGENDHAYPVGDDDGRQERSTDVGSTTQQESGRRPVSRKGSDNLQQVQRRRRISALQRNSLLLHLDKRSKLLKRRSMKA</sequence>
<protein>
    <submittedName>
        <fullName evidence="2">Uncharacterized protein</fullName>
    </submittedName>
</protein>
<feature type="compositionally biased region" description="Basic and acidic residues" evidence="1">
    <location>
        <begin position="270"/>
        <end position="286"/>
    </location>
</feature>
<feature type="compositionally biased region" description="Polar residues" evidence="1">
    <location>
        <begin position="194"/>
        <end position="205"/>
    </location>
</feature>
<dbReference type="Gramene" id="GBG77269">
    <property type="protein sequence ID" value="GBG77269"/>
    <property type="gene ID" value="CBR_g23598"/>
</dbReference>
<name>A0A388L4M5_CHABU</name>
<gene>
    <name evidence="2" type="ORF">CBR_g23598</name>
</gene>
<feature type="compositionally biased region" description="Polar residues" evidence="1">
    <location>
        <begin position="241"/>
        <end position="252"/>
    </location>
</feature>
<reference evidence="2 3" key="1">
    <citation type="journal article" date="2018" name="Cell">
        <title>The Chara Genome: Secondary Complexity and Implications for Plant Terrestrialization.</title>
        <authorList>
            <person name="Nishiyama T."/>
            <person name="Sakayama H."/>
            <person name="Vries J.D."/>
            <person name="Buschmann H."/>
            <person name="Saint-Marcoux D."/>
            <person name="Ullrich K.K."/>
            <person name="Haas F.B."/>
            <person name="Vanderstraeten L."/>
            <person name="Becker D."/>
            <person name="Lang D."/>
            <person name="Vosolsobe S."/>
            <person name="Rombauts S."/>
            <person name="Wilhelmsson P.K.I."/>
            <person name="Janitza P."/>
            <person name="Kern R."/>
            <person name="Heyl A."/>
            <person name="Rumpler F."/>
            <person name="Villalobos L.I.A.C."/>
            <person name="Clay J.M."/>
            <person name="Skokan R."/>
            <person name="Toyoda A."/>
            <person name="Suzuki Y."/>
            <person name="Kagoshima H."/>
            <person name="Schijlen E."/>
            <person name="Tajeshwar N."/>
            <person name="Catarino B."/>
            <person name="Hetherington A.J."/>
            <person name="Saltykova A."/>
            <person name="Bonnot C."/>
            <person name="Breuninger H."/>
            <person name="Symeonidi A."/>
            <person name="Radhakrishnan G.V."/>
            <person name="Van Nieuwerburgh F."/>
            <person name="Deforce D."/>
            <person name="Chang C."/>
            <person name="Karol K.G."/>
            <person name="Hedrich R."/>
            <person name="Ulvskov P."/>
            <person name="Glockner G."/>
            <person name="Delwiche C.F."/>
            <person name="Petrasek J."/>
            <person name="Van de Peer Y."/>
            <person name="Friml J."/>
            <person name="Beilby M."/>
            <person name="Dolan L."/>
            <person name="Kohara Y."/>
            <person name="Sugano S."/>
            <person name="Fujiyama A."/>
            <person name="Delaux P.-M."/>
            <person name="Quint M."/>
            <person name="TheiBen G."/>
            <person name="Hagemann M."/>
            <person name="Harholt J."/>
            <person name="Dunand C."/>
            <person name="Zachgo S."/>
            <person name="Langdale J."/>
            <person name="Maumus F."/>
            <person name="Straeten D.V.D."/>
            <person name="Gould S.B."/>
            <person name="Rensing S.A."/>
        </authorList>
    </citation>
    <scope>NUCLEOTIDE SEQUENCE [LARGE SCALE GENOMIC DNA]</scope>
    <source>
        <strain evidence="2 3">S276</strain>
    </source>
</reference>